<accession>A0A160T4Z7</accession>
<dbReference type="AlphaFoldDB" id="A0A160T4Z7"/>
<protein>
    <recommendedName>
        <fullName evidence="2">SH3b domain-containing protein</fullName>
    </recommendedName>
</protein>
<sequence length="140" mass="14526">MNDRAIARWGILILLLSSLACNAFAGRVDTLPPPPANPTPTATSAAPTPLPGLAPTATLPGEIAPEAAEGTVRILVDLNIRSGPGVSYDRVGFLLKGDRAQVVGRDPIGGWWQIACPPAVEGRSCWVSGGSQFTLLESAE</sequence>
<dbReference type="Proteomes" id="UP000215027">
    <property type="component" value="Chromosome I"/>
</dbReference>
<dbReference type="EMBL" id="LN890655">
    <property type="protein sequence ID" value="CUS05431.2"/>
    <property type="molecule type" value="Genomic_DNA"/>
</dbReference>
<feature type="signal peptide" evidence="1">
    <location>
        <begin position="1"/>
        <end position="25"/>
    </location>
</feature>
<dbReference type="PROSITE" id="PS51257">
    <property type="entry name" value="PROKAR_LIPOPROTEIN"/>
    <property type="match status" value="1"/>
</dbReference>
<evidence type="ECO:0000259" key="2">
    <source>
        <dbReference type="PROSITE" id="PS51781"/>
    </source>
</evidence>
<keyword evidence="4" id="KW-1185">Reference proteome</keyword>
<evidence type="ECO:0000256" key="1">
    <source>
        <dbReference type="SAM" id="SignalP"/>
    </source>
</evidence>
<dbReference type="InterPro" id="IPR003646">
    <property type="entry name" value="SH3-like_bac-type"/>
</dbReference>
<dbReference type="OrthoDB" id="163971at2"/>
<reference evidence="3" key="1">
    <citation type="submission" date="2016-01" db="EMBL/GenBank/DDBJ databases">
        <authorList>
            <person name="Mcilroy J.S."/>
            <person name="Karst M S."/>
            <person name="Albertsen M."/>
        </authorList>
    </citation>
    <scope>NUCLEOTIDE SEQUENCE</scope>
    <source>
        <strain evidence="3">Cfx-K</strain>
    </source>
</reference>
<evidence type="ECO:0000313" key="4">
    <source>
        <dbReference type="Proteomes" id="UP000215027"/>
    </source>
</evidence>
<name>A0A160T4Z7_9CHLR</name>
<dbReference type="KEGG" id="pbf:CFX0092_A3553"/>
<dbReference type="PROSITE" id="PS51781">
    <property type="entry name" value="SH3B"/>
    <property type="match status" value="1"/>
</dbReference>
<feature type="domain" description="SH3b" evidence="2">
    <location>
        <begin position="67"/>
        <end position="138"/>
    </location>
</feature>
<dbReference type="Gene3D" id="2.30.30.40">
    <property type="entry name" value="SH3 Domains"/>
    <property type="match status" value="1"/>
</dbReference>
<evidence type="ECO:0000313" key="3">
    <source>
        <dbReference type="EMBL" id="CUS05431.2"/>
    </source>
</evidence>
<proteinExistence type="predicted"/>
<organism evidence="3 4">
    <name type="scientific">Candidatus Promineifilum breve</name>
    <dbReference type="NCBI Taxonomy" id="1806508"/>
    <lineage>
        <taxon>Bacteria</taxon>
        <taxon>Bacillati</taxon>
        <taxon>Chloroflexota</taxon>
        <taxon>Ardenticatenia</taxon>
        <taxon>Candidatus Promineifilales</taxon>
        <taxon>Candidatus Promineifilaceae</taxon>
        <taxon>Candidatus Promineifilum</taxon>
    </lineage>
</organism>
<dbReference type="Pfam" id="PF08239">
    <property type="entry name" value="SH3_3"/>
    <property type="match status" value="1"/>
</dbReference>
<gene>
    <name evidence="3" type="ORF">CFX0092_A3553</name>
</gene>
<feature type="chain" id="PRO_5008240581" description="SH3b domain-containing protein" evidence="1">
    <location>
        <begin position="26"/>
        <end position="140"/>
    </location>
</feature>
<dbReference type="RefSeq" id="WP_157913267.1">
    <property type="nucleotide sequence ID" value="NZ_LN890655.1"/>
</dbReference>
<keyword evidence="1" id="KW-0732">Signal</keyword>